<evidence type="ECO:0000313" key="2">
    <source>
        <dbReference type="EMBL" id="MCP2344316.1"/>
    </source>
</evidence>
<sequence>MADISYLDAWGMWLDGRSTLGHDLLGLPLLWWGRFGKILSFVSGATVVVDLVGPEKLSRYGERLARFMARKPSRNTFVVGLLTGGAVVLVAEPIGVPWPVEFVLGTTLGGAAGLLAFRLGSALQDPELPMATRWVSLGLFVLGFHFDLLAS</sequence>
<reference evidence="2 3" key="1">
    <citation type="submission" date="2022-06" db="EMBL/GenBank/DDBJ databases">
        <title>Sequencing the genomes of 1000 actinobacteria strains.</title>
        <authorList>
            <person name="Klenk H.-P."/>
        </authorList>
    </citation>
    <scope>NUCLEOTIDE SEQUENCE [LARGE SCALE GENOMIC DNA]</scope>
    <source>
        <strain evidence="2 3">DSM 44170</strain>
    </source>
</reference>
<dbReference type="RefSeq" id="WP_253765295.1">
    <property type="nucleotide sequence ID" value="NZ_BAAAVE010000036.1"/>
</dbReference>
<feature type="transmembrane region" description="Helical" evidence="1">
    <location>
        <begin position="102"/>
        <end position="119"/>
    </location>
</feature>
<dbReference type="EMBL" id="JAMZEC010000001">
    <property type="protein sequence ID" value="MCP2344316.1"/>
    <property type="molecule type" value="Genomic_DNA"/>
</dbReference>
<gene>
    <name evidence="2" type="ORF">HD595_000438</name>
</gene>
<protein>
    <submittedName>
        <fullName evidence="2">Uncharacterized protein</fullName>
    </submittedName>
</protein>
<keyword evidence="1" id="KW-0472">Membrane</keyword>
<comment type="caution">
    <text evidence="2">The sequence shown here is derived from an EMBL/GenBank/DDBJ whole genome shotgun (WGS) entry which is preliminary data.</text>
</comment>
<feature type="transmembrane region" description="Helical" evidence="1">
    <location>
        <begin position="35"/>
        <end position="54"/>
    </location>
</feature>
<evidence type="ECO:0000313" key="3">
    <source>
        <dbReference type="Proteomes" id="UP001320766"/>
    </source>
</evidence>
<evidence type="ECO:0000256" key="1">
    <source>
        <dbReference type="SAM" id="Phobius"/>
    </source>
</evidence>
<keyword evidence="1" id="KW-1133">Transmembrane helix</keyword>
<proteinExistence type="predicted"/>
<keyword evidence="3" id="KW-1185">Reference proteome</keyword>
<name>A0ABT1JSR0_9ACTN</name>
<accession>A0ABT1JSR0</accession>
<feature type="transmembrane region" description="Helical" evidence="1">
    <location>
        <begin position="75"/>
        <end position="96"/>
    </location>
</feature>
<organism evidence="2 3">
    <name type="scientific">Nonomuraea roseoviolacea subsp. carminata</name>
    <dbReference type="NCBI Taxonomy" id="160689"/>
    <lineage>
        <taxon>Bacteria</taxon>
        <taxon>Bacillati</taxon>
        <taxon>Actinomycetota</taxon>
        <taxon>Actinomycetes</taxon>
        <taxon>Streptosporangiales</taxon>
        <taxon>Streptosporangiaceae</taxon>
        <taxon>Nonomuraea</taxon>
    </lineage>
</organism>
<dbReference type="Proteomes" id="UP001320766">
    <property type="component" value="Unassembled WGS sequence"/>
</dbReference>
<keyword evidence="1" id="KW-0812">Transmembrane</keyword>